<dbReference type="EMBL" id="RFFH01000001">
    <property type="protein sequence ID" value="RMI35335.1"/>
    <property type="molecule type" value="Genomic_DNA"/>
</dbReference>
<keyword evidence="1 2" id="KW-0238">DNA-binding</keyword>
<comment type="caution">
    <text evidence="4">The sequence shown here is derived from an EMBL/GenBank/DDBJ whole genome shotgun (WGS) entry which is preliminary data.</text>
</comment>
<dbReference type="RefSeq" id="WP_122186309.1">
    <property type="nucleotide sequence ID" value="NZ_RFFH01000001.1"/>
</dbReference>
<dbReference type="AlphaFoldDB" id="A0A3M2LH73"/>
<dbReference type="InterPro" id="IPR001647">
    <property type="entry name" value="HTH_TetR"/>
</dbReference>
<evidence type="ECO:0000256" key="1">
    <source>
        <dbReference type="ARBA" id="ARBA00023125"/>
    </source>
</evidence>
<protein>
    <submittedName>
        <fullName evidence="4">TetR/AcrR family transcriptional regulator</fullName>
    </submittedName>
</protein>
<organism evidence="4 5">
    <name type="scientific">Nocardia stercoris</name>
    <dbReference type="NCBI Taxonomy" id="2483361"/>
    <lineage>
        <taxon>Bacteria</taxon>
        <taxon>Bacillati</taxon>
        <taxon>Actinomycetota</taxon>
        <taxon>Actinomycetes</taxon>
        <taxon>Mycobacteriales</taxon>
        <taxon>Nocardiaceae</taxon>
        <taxon>Nocardia</taxon>
    </lineage>
</organism>
<accession>A0A3M2LH73</accession>
<dbReference type="Proteomes" id="UP000279275">
    <property type="component" value="Unassembled WGS sequence"/>
</dbReference>
<dbReference type="Gene3D" id="1.10.357.10">
    <property type="entry name" value="Tetracycline Repressor, domain 2"/>
    <property type="match status" value="1"/>
</dbReference>
<dbReference type="Pfam" id="PF00440">
    <property type="entry name" value="TetR_N"/>
    <property type="match status" value="1"/>
</dbReference>
<keyword evidence="5" id="KW-1185">Reference proteome</keyword>
<sequence length="198" mass="21538">MRRRLVAATVTSLVDYGYAGTTTLRVQELAGASRGALLHHFPSKPDLFVAAVASVAEQQGEYLRSVQERPAPAGDRVRFAVSVLHEVMSGPLFLAGLELWMAARTDAALRAVLEPYEREVGRQLREIGAAAFGPEYTALPGYHLAFESLLQLLRGLATTSILRSNREVEQTLLDTWSRSFRAVCAAADQVAPSRAAQS</sequence>
<reference evidence="4 5" key="1">
    <citation type="submission" date="2018-10" db="EMBL/GenBank/DDBJ databases">
        <title>Isolation from cow dung.</title>
        <authorList>
            <person name="Ling L."/>
        </authorList>
    </citation>
    <scope>NUCLEOTIDE SEQUENCE [LARGE SCALE GENOMIC DNA]</scope>
    <source>
        <strain evidence="4 5">NEAU-LL90</strain>
    </source>
</reference>
<dbReference type="PROSITE" id="PS50977">
    <property type="entry name" value="HTH_TETR_2"/>
    <property type="match status" value="1"/>
</dbReference>
<evidence type="ECO:0000313" key="4">
    <source>
        <dbReference type="EMBL" id="RMI35335.1"/>
    </source>
</evidence>
<dbReference type="GO" id="GO:0003677">
    <property type="term" value="F:DNA binding"/>
    <property type="evidence" value="ECO:0007669"/>
    <property type="project" value="UniProtKB-UniRule"/>
</dbReference>
<proteinExistence type="predicted"/>
<name>A0A3M2LH73_9NOCA</name>
<evidence type="ECO:0000256" key="2">
    <source>
        <dbReference type="PROSITE-ProRule" id="PRU00335"/>
    </source>
</evidence>
<dbReference type="OrthoDB" id="4538622at2"/>
<gene>
    <name evidence="4" type="ORF">EBN03_03375</name>
</gene>
<evidence type="ECO:0000313" key="5">
    <source>
        <dbReference type="Proteomes" id="UP000279275"/>
    </source>
</evidence>
<evidence type="ECO:0000259" key="3">
    <source>
        <dbReference type="PROSITE" id="PS50977"/>
    </source>
</evidence>
<dbReference type="InterPro" id="IPR009057">
    <property type="entry name" value="Homeodomain-like_sf"/>
</dbReference>
<dbReference type="SUPFAM" id="SSF46689">
    <property type="entry name" value="Homeodomain-like"/>
    <property type="match status" value="1"/>
</dbReference>
<feature type="DNA-binding region" description="H-T-H motif" evidence="2">
    <location>
        <begin position="22"/>
        <end position="41"/>
    </location>
</feature>
<feature type="domain" description="HTH tetR-type" evidence="3">
    <location>
        <begin position="1"/>
        <end position="59"/>
    </location>
</feature>